<gene>
    <name evidence="2" type="ORF">FWILDA_LOCUS14479</name>
</gene>
<dbReference type="EMBL" id="CAMKVN010006408">
    <property type="protein sequence ID" value="CAI2190245.1"/>
    <property type="molecule type" value="Genomic_DNA"/>
</dbReference>
<feature type="region of interest" description="Disordered" evidence="1">
    <location>
        <begin position="34"/>
        <end position="66"/>
    </location>
</feature>
<dbReference type="Proteomes" id="UP001153678">
    <property type="component" value="Unassembled WGS sequence"/>
</dbReference>
<proteinExistence type="predicted"/>
<keyword evidence="3" id="KW-1185">Reference proteome</keyword>
<evidence type="ECO:0000313" key="2">
    <source>
        <dbReference type="EMBL" id="CAI2190245.1"/>
    </source>
</evidence>
<evidence type="ECO:0000313" key="3">
    <source>
        <dbReference type="Proteomes" id="UP001153678"/>
    </source>
</evidence>
<protein>
    <submittedName>
        <fullName evidence="2">10843_t:CDS:1</fullName>
    </submittedName>
</protein>
<evidence type="ECO:0000256" key="1">
    <source>
        <dbReference type="SAM" id="MobiDB-lite"/>
    </source>
</evidence>
<feature type="compositionally biased region" description="Basic and acidic residues" evidence="1">
    <location>
        <begin position="34"/>
        <end position="44"/>
    </location>
</feature>
<comment type="caution">
    <text evidence="2">The sequence shown here is derived from an EMBL/GenBank/DDBJ whole genome shotgun (WGS) entry which is preliminary data.</text>
</comment>
<reference evidence="2" key="1">
    <citation type="submission" date="2022-08" db="EMBL/GenBank/DDBJ databases">
        <authorList>
            <person name="Kallberg Y."/>
            <person name="Tangrot J."/>
            <person name="Rosling A."/>
        </authorList>
    </citation>
    <scope>NUCLEOTIDE SEQUENCE</scope>
    <source>
        <strain evidence="2">Wild A</strain>
    </source>
</reference>
<accession>A0A9W4WW59</accession>
<sequence length="188" mass="21502">MLLSRVTESVSAKVGGNAFVNKFVECIVDTTLNDDKGQNNRQSERNVISESSVNGGEVKKKEVRTRQTVSNKTINNDNGPSFGSTFLRPHTYAIDHTKCEYTMYQFQSRYRISGTYPLSLRVELNEALVNQYKMRKAIKGKMTYDYFNSVNFGEHLEFEGFLKASIISMNLERNANWFREKIEAGVNI</sequence>
<dbReference type="OrthoDB" id="2484669at2759"/>
<dbReference type="AlphaFoldDB" id="A0A9W4WW59"/>
<feature type="compositionally biased region" description="Polar residues" evidence="1">
    <location>
        <begin position="45"/>
        <end position="54"/>
    </location>
</feature>
<name>A0A9W4WW59_9GLOM</name>
<organism evidence="2 3">
    <name type="scientific">Funneliformis geosporum</name>
    <dbReference type="NCBI Taxonomy" id="1117311"/>
    <lineage>
        <taxon>Eukaryota</taxon>
        <taxon>Fungi</taxon>
        <taxon>Fungi incertae sedis</taxon>
        <taxon>Mucoromycota</taxon>
        <taxon>Glomeromycotina</taxon>
        <taxon>Glomeromycetes</taxon>
        <taxon>Glomerales</taxon>
        <taxon>Glomeraceae</taxon>
        <taxon>Funneliformis</taxon>
    </lineage>
</organism>